<dbReference type="GO" id="GO:0030246">
    <property type="term" value="F:carbohydrate binding"/>
    <property type="evidence" value="ECO:0007669"/>
    <property type="project" value="InterPro"/>
</dbReference>
<evidence type="ECO:0000259" key="4">
    <source>
        <dbReference type="PROSITE" id="PS51175"/>
    </source>
</evidence>
<evidence type="ECO:0000313" key="6">
    <source>
        <dbReference type="EMBL" id="GIH28365.1"/>
    </source>
</evidence>
<dbReference type="PANTHER" id="PTHR10963:SF60">
    <property type="entry name" value="GRAM-NEGATIVE BACTERIA-BINDING PROTEIN 1-RELATED"/>
    <property type="match status" value="1"/>
</dbReference>
<keyword evidence="1 3" id="KW-0732">Signal</keyword>
<reference evidence="6" key="1">
    <citation type="submission" date="2021-01" db="EMBL/GenBank/DDBJ databases">
        <title>Whole genome shotgun sequence of Acrocarpospora phusangensis NBRC 108782.</title>
        <authorList>
            <person name="Komaki H."/>
            <person name="Tamura T."/>
        </authorList>
    </citation>
    <scope>NUCLEOTIDE SEQUENCE</scope>
    <source>
        <strain evidence="6">NBRC 108782</strain>
    </source>
</reference>
<dbReference type="Pfam" id="PF03422">
    <property type="entry name" value="CBM_6"/>
    <property type="match status" value="1"/>
</dbReference>
<gene>
    <name evidence="6" type="ORF">Aph01nite_66750</name>
</gene>
<dbReference type="AlphaFoldDB" id="A0A919QJ37"/>
<accession>A0A919QJ37</accession>
<dbReference type="SMART" id="SM00606">
    <property type="entry name" value="CBD_IV"/>
    <property type="match status" value="1"/>
</dbReference>
<dbReference type="GO" id="GO:0005975">
    <property type="term" value="P:carbohydrate metabolic process"/>
    <property type="evidence" value="ECO:0007669"/>
    <property type="project" value="InterPro"/>
</dbReference>
<dbReference type="CDD" id="cd02182">
    <property type="entry name" value="GH16_Strep_laminarinase_like"/>
    <property type="match status" value="1"/>
</dbReference>
<dbReference type="InterPro" id="IPR000757">
    <property type="entry name" value="Beta-glucanase-like"/>
</dbReference>
<dbReference type="PROSITE" id="PS51762">
    <property type="entry name" value="GH16_2"/>
    <property type="match status" value="1"/>
</dbReference>
<dbReference type="GO" id="GO:0004553">
    <property type="term" value="F:hydrolase activity, hydrolyzing O-glycosyl compounds"/>
    <property type="evidence" value="ECO:0007669"/>
    <property type="project" value="InterPro"/>
</dbReference>
<evidence type="ECO:0000313" key="7">
    <source>
        <dbReference type="Proteomes" id="UP000640052"/>
    </source>
</evidence>
<evidence type="ECO:0000256" key="2">
    <source>
        <dbReference type="SAM" id="MobiDB-lite"/>
    </source>
</evidence>
<feature type="region of interest" description="Disordered" evidence="2">
    <location>
        <begin position="307"/>
        <end position="327"/>
    </location>
</feature>
<name>A0A919QJ37_9ACTN</name>
<feature type="domain" description="GH16" evidence="5">
    <location>
        <begin position="41"/>
        <end position="308"/>
    </location>
</feature>
<organism evidence="6 7">
    <name type="scientific">Acrocarpospora phusangensis</name>
    <dbReference type="NCBI Taxonomy" id="1070424"/>
    <lineage>
        <taxon>Bacteria</taxon>
        <taxon>Bacillati</taxon>
        <taxon>Actinomycetota</taxon>
        <taxon>Actinomycetes</taxon>
        <taxon>Streptosporangiales</taxon>
        <taxon>Streptosporangiaceae</taxon>
        <taxon>Acrocarpospora</taxon>
    </lineage>
</organism>
<protein>
    <submittedName>
        <fullName evidence="6">Endo-1,3-beta-glucanase</fullName>
    </submittedName>
</protein>
<comment type="caution">
    <text evidence="6">The sequence shown here is derived from an EMBL/GenBank/DDBJ whole genome shotgun (WGS) entry which is preliminary data.</text>
</comment>
<dbReference type="Gene3D" id="2.60.120.260">
    <property type="entry name" value="Galactose-binding domain-like"/>
    <property type="match status" value="1"/>
</dbReference>
<sequence length="461" mass="48530">MFTVRRRLLVAAVVAATALFGVPAAASVPSTPSGWSLVWADDFTGSAGSLPSSSNWIIDTGYGYSGGPSNWGTGEIQQYTSSTQNLSLDGSGNLRITPIKSSSGAWTSGRIETRRADFKPSPGGILRIEGRIQMPNVTGASAMGYWPAFWSLGAPYRGNYWNWPGIGELDIMENVNGVNAVWGTLHCGVNPGGPCNETNGLGASRACPNSSCQSAFHTYRLEWDTSISPNQIRWYVDGIQFFSVTQNQFDSTTWSNMTSHNGYFLLLNVAIGGAFPNGVAGYGTPTSSTVSGKPMLVDYVAVWHSGGGTTNPSPTPTPTPTGGSGVNARSTIQAEAYQAQSGTQLETTTDSGGGQNVAYISNGDYLRFDNVNFGTTAARQFKARVASGATGGISGLIQVRLDSPTATPVGDLSVGNTGGWQTWKTIPANISGVTGTHTVYLTFSSGQPADFVNLNWLTFAN</sequence>
<dbReference type="Pfam" id="PF26113">
    <property type="entry name" value="GH16_XgeA"/>
    <property type="match status" value="1"/>
</dbReference>
<feature type="chain" id="PRO_5036974706" evidence="3">
    <location>
        <begin position="27"/>
        <end position="461"/>
    </location>
</feature>
<keyword evidence="7" id="KW-1185">Reference proteome</keyword>
<dbReference type="PROSITE" id="PS51175">
    <property type="entry name" value="CBM6"/>
    <property type="match status" value="1"/>
</dbReference>
<dbReference type="SUPFAM" id="SSF49899">
    <property type="entry name" value="Concanavalin A-like lectins/glucanases"/>
    <property type="match status" value="1"/>
</dbReference>
<evidence type="ECO:0000256" key="3">
    <source>
        <dbReference type="SAM" id="SignalP"/>
    </source>
</evidence>
<dbReference type="SUPFAM" id="SSF49785">
    <property type="entry name" value="Galactose-binding domain-like"/>
    <property type="match status" value="1"/>
</dbReference>
<feature type="domain" description="CBM6" evidence="4">
    <location>
        <begin position="330"/>
        <end position="460"/>
    </location>
</feature>
<dbReference type="InterPro" id="IPR006584">
    <property type="entry name" value="Cellulose-bd_IV"/>
</dbReference>
<dbReference type="CDD" id="cd04084">
    <property type="entry name" value="CBM6_xylanase-like"/>
    <property type="match status" value="1"/>
</dbReference>
<dbReference type="InterPro" id="IPR005084">
    <property type="entry name" value="CBM6"/>
</dbReference>
<dbReference type="Proteomes" id="UP000640052">
    <property type="component" value="Unassembled WGS sequence"/>
</dbReference>
<dbReference type="InterPro" id="IPR050546">
    <property type="entry name" value="Glycosyl_Hydrlase_16"/>
</dbReference>
<dbReference type="EMBL" id="BOOA01000079">
    <property type="protein sequence ID" value="GIH28365.1"/>
    <property type="molecule type" value="Genomic_DNA"/>
</dbReference>
<dbReference type="Gene3D" id="2.60.120.200">
    <property type="match status" value="1"/>
</dbReference>
<evidence type="ECO:0000256" key="1">
    <source>
        <dbReference type="ARBA" id="ARBA00022729"/>
    </source>
</evidence>
<evidence type="ECO:0000259" key="5">
    <source>
        <dbReference type="PROSITE" id="PS51762"/>
    </source>
</evidence>
<dbReference type="InterPro" id="IPR013320">
    <property type="entry name" value="ConA-like_dom_sf"/>
</dbReference>
<dbReference type="InterPro" id="IPR008979">
    <property type="entry name" value="Galactose-bd-like_sf"/>
</dbReference>
<dbReference type="PANTHER" id="PTHR10963">
    <property type="entry name" value="GLYCOSYL HYDROLASE-RELATED"/>
    <property type="match status" value="1"/>
</dbReference>
<proteinExistence type="predicted"/>
<feature type="signal peptide" evidence="3">
    <location>
        <begin position="1"/>
        <end position="26"/>
    </location>
</feature>